<dbReference type="Gene3D" id="3.30.70.360">
    <property type="match status" value="1"/>
</dbReference>
<organism evidence="6 7">
    <name type="scientific">Kitasatospora paracochleata</name>
    <dbReference type="NCBI Taxonomy" id="58354"/>
    <lineage>
        <taxon>Bacteria</taxon>
        <taxon>Bacillati</taxon>
        <taxon>Actinomycetota</taxon>
        <taxon>Actinomycetes</taxon>
        <taxon>Kitasatosporales</taxon>
        <taxon>Streptomycetaceae</taxon>
        <taxon>Kitasatospora</taxon>
    </lineage>
</organism>
<evidence type="ECO:0000313" key="7">
    <source>
        <dbReference type="Proteomes" id="UP001206483"/>
    </source>
</evidence>
<dbReference type="InterPro" id="IPR002933">
    <property type="entry name" value="Peptidase_M20"/>
</dbReference>
<proteinExistence type="predicted"/>
<keyword evidence="6" id="KW-0121">Carboxypeptidase</keyword>
<reference evidence="6 7" key="1">
    <citation type="submission" date="2022-06" db="EMBL/GenBank/DDBJ databases">
        <title>Sequencing the genomes of 1000 actinobacteria strains.</title>
        <authorList>
            <person name="Klenk H.-P."/>
        </authorList>
    </citation>
    <scope>NUCLEOTIDE SEQUENCE [LARGE SCALE GENOMIC DNA]</scope>
    <source>
        <strain evidence="6 7">DSM 41656</strain>
    </source>
</reference>
<accession>A0ABT1J3E6</accession>
<dbReference type="Pfam" id="PF07687">
    <property type="entry name" value="M20_dimer"/>
    <property type="match status" value="1"/>
</dbReference>
<dbReference type="PANTHER" id="PTHR43808">
    <property type="entry name" value="ACETYLORNITHINE DEACETYLASE"/>
    <property type="match status" value="1"/>
</dbReference>
<dbReference type="Gene3D" id="3.40.630.10">
    <property type="entry name" value="Zn peptidases"/>
    <property type="match status" value="1"/>
</dbReference>
<dbReference type="Pfam" id="PF01546">
    <property type="entry name" value="Peptidase_M20"/>
    <property type="match status" value="1"/>
</dbReference>
<keyword evidence="2" id="KW-0479">Metal-binding</keyword>
<gene>
    <name evidence="6" type="ORF">FHR36_004847</name>
</gene>
<name>A0ABT1J3E6_9ACTN</name>
<dbReference type="EMBL" id="JAMZDX010000004">
    <property type="protein sequence ID" value="MCP2311684.1"/>
    <property type="molecule type" value="Genomic_DNA"/>
</dbReference>
<dbReference type="PIRSF" id="PIRSF037238">
    <property type="entry name" value="Carboxypeptidase_G2"/>
    <property type="match status" value="1"/>
</dbReference>
<keyword evidence="3 6" id="KW-0378">Hydrolase</keyword>
<dbReference type="GO" id="GO:0004180">
    <property type="term" value="F:carboxypeptidase activity"/>
    <property type="evidence" value="ECO:0007669"/>
    <property type="project" value="UniProtKB-KW"/>
</dbReference>
<evidence type="ECO:0000256" key="3">
    <source>
        <dbReference type="ARBA" id="ARBA00022801"/>
    </source>
</evidence>
<dbReference type="CDD" id="cd03885">
    <property type="entry name" value="M20_CPDG2"/>
    <property type="match status" value="1"/>
</dbReference>
<evidence type="ECO:0000256" key="4">
    <source>
        <dbReference type="ARBA" id="ARBA00022833"/>
    </source>
</evidence>
<keyword evidence="4" id="KW-0862">Zinc</keyword>
<evidence type="ECO:0000256" key="2">
    <source>
        <dbReference type="ARBA" id="ARBA00022723"/>
    </source>
</evidence>
<dbReference type="InterPro" id="IPR050072">
    <property type="entry name" value="Peptidase_M20A"/>
</dbReference>
<evidence type="ECO:0000313" key="6">
    <source>
        <dbReference type="EMBL" id="MCP2311684.1"/>
    </source>
</evidence>
<dbReference type="InterPro" id="IPR011650">
    <property type="entry name" value="Peptidase_M20_dimer"/>
</dbReference>
<dbReference type="SUPFAM" id="SSF53187">
    <property type="entry name" value="Zn-dependent exopeptidases"/>
    <property type="match status" value="1"/>
</dbReference>
<dbReference type="RefSeq" id="WP_253800266.1">
    <property type="nucleotide sequence ID" value="NZ_BAAAUB010000002.1"/>
</dbReference>
<evidence type="ECO:0000256" key="1">
    <source>
        <dbReference type="ARBA" id="ARBA00001947"/>
    </source>
</evidence>
<dbReference type="SUPFAM" id="SSF55031">
    <property type="entry name" value="Bacterial exopeptidase dimerisation domain"/>
    <property type="match status" value="1"/>
</dbReference>
<evidence type="ECO:0000259" key="5">
    <source>
        <dbReference type="Pfam" id="PF07687"/>
    </source>
</evidence>
<dbReference type="EC" id="3.4.17.11" evidence="6"/>
<dbReference type="InterPro" id="IPR017150">
    <property type="entry name" value="Pept_M20_glutamate_carboxypep"/>
</dbReference>
<dbReference type="PROSITE" id="PS00758">
    <property type="entry name" value="ARGE_DAPE_CPG2_1"/>
    <property type="match status" value="1"/>
</dbReference>
<dbReference type="InterPro" id="IPR036264">
    <property type="entry name" value="Bact_exopeptidase_dim_dom"/>
</dbReference>
<comment type="caution">
    <text evidence="6">The sequence shown here is derived from an EMBL/GenBank/DDBJ whole genome shotgun (WGS) entry which is preliminary data.</text>
</comment>
<dbReference type="PANTHER" id="PTHR43808:SF9">
    <property type="entry name" value="BLL0789 PROTEIN"/>
    <property type="match status" value="1"/>
</dbReference>
<dbReference type="Proteomes" id="UP001206483">
    <property type="component" value="Unassembled WGS sequence"/>
</dbReference>
<keyword evidence="6" id="KW-0645">Protease</keyword>
<feature type="domain" description="Peptidase M20 dimerisation" evidence="5">
    <location>
        <begin position="172"/>
        <end position="266"/>
    </location>
</feature>
<protein>
    <submittedName>
        <fullName evidence="6">Glutamate carboxypeptidase</fullName>
        <ecNumber evidence="6">3.4.17.11</ecNumber>
    </submittedName>
</protein>
<sequence>MTTHQAGPVNVDAMLEDLRTLVEVESPSRDLDALTASAQAVAGVIENHLGGRAELVEGDAGPHVRWSGGGEPRVLLLGHHDTVFPLGTLDRRPFAVEGGRATGPGVFDMLGGLVQAVHGVALLDDRSGVEILVTADEEVGSGTSRALIEERALACGAVLVFEGAAEGGAVKTGRKGCGTFEVTVTGRAAHAGLEPEAGINALVEAAHQVLDIAALARPELGTTVVPTVASAGTGENVVPAGATVVVDVRVETAEETERIESAFAALTPHLDGARIAVRGAVGRPPMPESASAELFTTARQLLPGLEGRSVGGGSDGNFTAALGVPTLDGLGAVGGGAHADHEYLLVDAMAERAQLVAGLVRAIRTRVVRAQPLPGEHRDVRRG</sequence>
<keyword evidence="7" id="KW-1185">Reference proteome</keyword>
<comment type="cofactor">
    <cofactor evidence="1">
        <name>Zn(2+)</name>
        <dbReference type="ChEBI" id="CHEBI:29105"/>
    </cofactor>
</comment>
<dbReference type="InterPro" id="IPR001261">
    <property type="entry name" value="ArgE/DapE_CS"/>
</dbReference>